<dbReference type="InterPro" id="IPR004675">
    <property type="entry name" value="AhpD_core"/>
</dbReference>
<accession>A0A1H6H3Y9</accession>
<feature type="domain" description="Carboxymuconolactone decarboxylase-like" evidence="1">
    <location>
        <begin position="20"/>
        <end position="89"/>
    </location>
</feature>
<gene>
    <name evidence="2" type="ORF">SAMN05421593_1293</name>
</gene>
<organism evidence="2 3">
    <name type="scientific">Chryseobacterium culicis</name>
    <dbReference type="NCBI Taxonomy" id="680127"/>
    <lineage>
        <taxon>Bacteria</taxon>
        <taxon>Pseudomonadati</taxon>
        <taxon>Bacteroidota</taxon>
        <taxon>Flavobacteriia</taxon>
        <taxon>Flavobacteriales</taxon>
        <taxon>Weeksellaceae</taxon>
        <taxon>Chryseobacterium group</taxon>
        <taxon>Chryseobacterium</taxon>
    </lineage>
</organism>
<dbReference type="SUPFAM" id="SSF69118">
    <property type="entry name" value="AhpD-like"/>
    <property type="match status" value="1"/>
</dbReference>
<dbReference type="OrthoDB" id="9801997at2"/>
<evidence type="ECO:0000259" key="1">
    <source>
        <dbReference type="Pfam" id="PF02627"/>
    </source>
</evidence>
<reference evidence="2 3" key="1">
    <citation type="submission" date="2016-10" db="EMBL/GenBank/DDBJ databases">
        <authorList>
            <person name="de Groot N.N."/>
        </authorList>
    </citation>
    <scope>NUCLEOTIDE SEQUENCE [LARGE SCALE GENOMIC DNA]</scope>
    <source>
        <strain evidence="2 3">DSM 23031</strain>
    </source>
</reference>
<evidence type="ECO:0000313" key="2">
    <source>
        <dbReference type="EMBL" id="SEH30146.1"/>
    </source>
</evidence>
<keyword evidence="2" id="KW-0560">Oxidoreductase</keyword>
<dbReference type="Pfam" id="PF02627">
    <property type="entry name" value="CMD"/>
    <property type="match status" value="1"/>
</dbReference>
<dbReference type="GO" id="GO:0051920">
    <property type="term" value="F:peroxiredoxin activity"/>
    <property type="evidence" value="ECO:0007669"/>
    <property type="project" value="InterPro"/>
</dbReference>
<dbReference type="Proteomes" id="UP000198561">
    <property type="component" value="Unassembled WGS sequence"/>
</dbReference>
<name>A0A1H6H3Y9_CHRCI</name>
<protein>
    <submittedName>
        <fullName evidence="2">Alkylhydroperoxidase AhpD family core domain-containing protein</fullName>
    </submittedName>
</protein>
<dbReference type="AlphaFoldDB" id="A0A1H6H3Y9"/>
<dbReference type="STRING" id="680127.SAMN05421593_1293"/>
<dbReference type="Gene3D" id="1.20.1290.10">
    <property type="entry name" value="AhpD-like"/>
    <property type="match status" value="1"/>
</dbReference>
<dbReference type="EMBL" id="FNWQ01000001">
    <property type="protein sequence ID" value="SEH30146.1"/>
    <property type="molecule type" value="Genomic_DNA"/>
</dbReference>
<dbReference type="RefSeq" id="WP_089690432.1">
    <property type="nucleotide sequence ID" value="NZ_FNWQ01000001.1"/>
</dbReference>
<dbReference type="PANTHER" id="PTHR34846:SF10">
    <property type="entry name" value="CYTOPLASMIC PROTEIN"/>
    <property type="match status" value="1"/>
</dbReference>
<dbReference type="PANTHER" id="PTHR34846">
    <property type="entry name" value="4-CARBOXYMUCONOLACTONE DECARBOXYLASE FAMILY PROTEIN (AFU_ORTHOLOGUE AFUA_6G11590)"/>
    <property type="match status" value="1"/>
</dbReference>
<sequence>MNYKDIAKETIGNLYRAHNSIRKSGIDEKLIALVELRVSQINGCAYCCSYHAKELSDFGFEQDVINRLPGWKHTNVFNDQQKLVLAWAEALTYSKDDWEDTKAKLIKHFTEREIVELTASITLMNTLNRLRITLAEED</sequence>
<dbReference type="InterPro" id="IPR029032">
    <property type="entry name" value="AhpD-like"/>
</dbReference>
<keyword evidence="2" id="KW-0575">Peroxidase</keyword>
<proteinExistence type="predicted"/>
<evidence type="ECO:0000313" key="3">
    <source>
        <dbReference type="Proteomes" id="UP000198561"/>
    </source>
</evidence>
<dbReference type="NCBIfam" id="TIGR00778">
    <property type="entry name" value="ahpD_dom"/>
    <property type="match status" value="1"/>
</dbReference>
<dbReference type="InterPro" id="IPR003779">
    <property type="entry name" value="CMD-like"/>
</dbReference>